<accession>A0AAE3LNJ7</accession>
<evidence type="ECO:0000256" key="1">
    <source>
        <dbReference type="SAM" id="Phobius"/>
    </source>
</evidence>
<dbReference type="EMBL" id="JAOUSF010000005">
    <property type="protein sequence ID" value="MCU9614800.1"/>
    <property type="molecule type" value="Genomic_DNA"/>
</dbReference>
<comment type="caution">
    <text evidence="2">The sequence shown here is derived from an EMBL/GenBank/DDBJ whole genome shotgun (WGS) entry which is preliminary data.</text>
</comment>
<gene>
    <name evidence="2" type="ORF">OEV98_14750</name>
</gene>
<dbReference type="RefSeq" id="WP_263074121.1">
    <property type="nucleotide sequence ID" value="NZ_JAOUSF010000005.1"/>
</dbReference>
<keyword evidence="1" id="KW-0472">Membrane</keyword>
<reference evidence="2" key="1">
    <citation type="submission" date="2022-10" db="EMBL/GenBank/DDBJ databases">
        <title>Description of Fervidibacillus gen. nov. in the family Fervidibacillaceae fam. nov. with two species, Fervidibacillus albus sp. nov., and Fervidibacillus halotolerans sp. nov., isolated from tidal flat sediments.</title>
        <authorList>
            <person name="Kwon K.K."/>
            <person name="Yang S.-H."/>
        </authorList>
    </citation>
    <scope>NUCLEOTIDE SEQUENCE</scope>
    <source>
        <strain evidence="2">JCM 19140</strain>
    </source>
</reference>
<feature type="transmembrane region" description="Helical" evidence="1">
    <location>
        <begin position="33"/>
        <end position="55"/>
    </location>
</feature>
<name>A0AAE3LNJ7_9BACI</name>
<dbReference type="Proteomes" id="UP001209318">
    <property type="component" value="Unassembled WGS sequence"/>
</dbReference>
<keyword evidence="1" id="KW-0812">Transmembrane</keyword>
<dbReference type="AlphaFoldDB" id="A0AAE3LNJ7"/>
<organism evidence="2 3">
    <name type="scientific">Perspicuibacillus lycopersici</name>
    <dbReference type="NCBI Taxonomy" id="1325689"/>
    <lineage>
        <taxon>Bacteria</taxon>
        <taxon>Bacillati</taxon>
        <taxon>Bacillota</taxon>
        <taxon>Bacilli</taxon>
        <taxon>Bacillales</taxon>
        <taxon>Bacillaceae</taxon>
        <taxon>Perspicuibacillus</taxon>
    </lineage>
</organism>
<evidence type="ECO:0000313" key="3">
    <source>
        <dbReference type="Proteomes" id="UP001209318"/>
    </source>
</evidence>
<sequence length="103" mass="12248">MIDIFFFLFVILMLINNFFKNRSRLKEVTKWQLLGVSITYIVPVFIAFICIYFGINWLADFIANPIVKYIVQFIIVYFVLYATSTLMRKILYTITDGKMPRNI</sequence>
<feature type="transmembrane region" description="Helical" evidence="1">
    <location>
        <begin position="6"/>
        <end position="21"/>
    </location>
</feature>
<proteinExistence type="predicted"/>
<keyword evidence="3" id="KW-1185">Reference proteome</keyword>
<keyword evidence="1" id="KW-1133">Transmembrane helix</keyword>
<evidence type="ECO:0000313" key="2">
    <source>
        <dbReference type="EMBL" id="MCU9614800.1"/>
    </source>
</evidence>
<feature type="transmembrane region" description="Helical" evidence="1">
    <location>
        <begin position="61"/>
        <end position="82"/>
    </location>
</feature>
<protein>
    <submittedName>
        <fullName evidence="2">Uncharacterized protein</fullName>
    </submittedName>
</protein>